<organism evidence="8 9">
    <name type="scientific">Hevea brasiliensis</name>
    <name type="common">Para rubber tree</name>
    <name type="synonym">Siphonia brasiliensis</name>
    <dbReference type="NCBI Taxonomy" id="3981"/>
    <lineage>
        <taxon>Eukaryota</taxon>
        <taxon>Viridiplantae</taxon>
        <taxon>Streptophyta</taxon>
        <taxon>Embryophyta</taxon>
        <taxon>Tracheophyta</taxon>
        <taxon>Spermatophyta</taxon>
        <taxon>Magnoliopsida</taxon>
        <taxon>eudicotyledons</taxon>
        <taxon>Gunneridae</taxon>
        <taxon>Pentapetalae</taxon>
        <taxon>rosids</taxon>
        <taxon>fabids</taxon>
        <taxon>Malpighiales</taxon>
        <taxon>Euphorbiaceae</taxon>
        <taxon>Crotonoideae</taxon>
        <taxon>Micrandreae</taxon>
        <taxon>Hevea</taxon>
    </lineage>
</organism>
<keyword evidence="4" id="KW-0460">Magnesium</keyword>
<keyword evidence="9" id="KW-1185">Reference proteome</keyword>
<evidence type="ECO:0000256" key="2">
    <source>
        <dbReference type="ARBA" id="ARBA00006333"/>
    </source>
</evidence>
<dbReference type="InterPro" id="IPR050148">
    <property type="entry name" value="Terpene_synthase-like"/>
</dbReference>
<feature type="domain" description="Terpene synthase metal-binding" evidence="7">
    <location>
        <begin position="215"/>
        <end position="288"/>
    </location>
</feature>
<name>A0A6A6KRV8_HEVBR</name>
<evidence type="ECO:0000313" key="8">
    <source>
        <dbReference type="EMBL" id="KAF2290965.1"/>
    </source>
</evidence>
<dbReference type="InterPro" id="IPR036965">
    <property type="entry name" value="Terpene_synth_N_sf"/>
</dbReference>
<dbReference type="GO" id="GO:0016114">
    <property type="term" value="P:terpenoid biosynthetic process"/>
    <property type="evidence" value="ECO:0007669"/>
    <property type="project" value="InterPro"/>
</dbReference>
<evidence type="ECO:0000259" key="7">
    <source>
        <dbReference type="Pfam" id="PF03936"/>
    </source>
</evidence>
<dbReference type="GO" id="GO:0000287">
    <property type="term" value="F:magnesium ion binding"/>
    <property type="evidence" value="ECO:0007669"/>
    <property type="project" value="InterPro"/>
</dbReference>
<dbReference type="Proteomes" id="UP000467840">
    <property type="component" value="Chromosome 2"/>
</dbReference>
<protein>
    <recommendedName>
        <fullName evidence="10">Terpene synthase N-terminal domain-containing protein</fullName>
    </recommendedName>
</protein>
<dbReference type="Gene3D" id="1.10.600.10">
    <property type="entry name" value="Farnesyl Diphosphate Synthase"/>
    <property type="match status" value="1"/>
</dbReference>
<evidence type="ECO:0000256" key="1">
    <source>
        <dbReference type="ARBA" id="ARBA00001946"/>
    </source>
</evidence>
<dbReference type="InterPro" id="IPR005630">
    <property type="entry name" value="Terpene_synthase_metal-bd"/>
</dbReference>
<dbReference type="Gene3D" id="1.50.10.130">
    <property type="entry name" value="Terpene synthase, N-terminal domain"/>
    <property type="match status" value="1"/>
</dbReference>
<comment type="similarity">
    <text evidence="2">Belongs to the terpene synthase family.</text>
</comment>
<proteinExistence type="inferred from homology"/>
<reference evidence="8 9" key="1">
    <citation type="journal article" date="2020" name="Mol. Plant">
        <title>The Chromosome-Based Rubber Tree Genome Provides New Insights into Spurge Genome Evolution and Rubber Biosynthesis.</title>
        <authorList>
            <person name="Liu J."/>
            <person name="Shi C."/>
            <person name="Shi C.C."/>
            <person name="Li W."/>
            <person name="Zhang Q.J."/>
            <person name="Zhang Y."/>
            <person name="Li K."/>
            <person name="Lu H.F."/>
            <person name="Shi C."/>
            <person name="Zhu S.T."/>
            <person name="Xiao Z.Y."/>
            <person name="Nan H."/>
            <person name="Yue Y."/>
            <person name="Zhu X.G."/>
            <person name="Wu Y."/>
            <person name="Hong X.N."/>
            <person name="Fan G.Y."/>
            <person name="Tong Y."/>
            <person name="Zhang D."/>
            <person name="Mao C.L."/>
            <person name="Liu Y.L."/>
            <person name="Hao S.J."/>
            <person name="Liu W.Q."/>
            <person name="Lv M.Q."/>
            <person name="Zhang H.B."/>
            <person name="Liu Y."/>
            <person name="Hu-Tang G.R."/>
            <person name="Wang J.P."/>
            <person name="Wang J.H."/>
            <person name="Sun Y.H."/>
            <person name="Ni S.B."/>
            <person name="Chen W.B."/>
            <person name="Zhang X.C."/>
            <person name="Jiao Y.N."/>
            <person name="Eichler E.E."/>
            <person name="Li G.H."/>
            <person name="Liu X."/>
            <person name="Gao L.Z."/>
        </authorList>
    </citation>
    <scope>NUCLEOTIDE SEQUENCE [LARGE SCALE GENOMIC DNA]</scope>
    <source>
        <strain evidence="9">cv. GT1</strain>
        <tissue evidence="8">Leaf</tissue>
    </source>
</reference>
<dbReference type="Pfam" id="PF03936">
    <property type="entry name" value="Terpene_synth_C"/>
    <property type="match status" value="1"/>
</dbReference>
<evidence type="ECO:0000256" key="4">
    <source>
        <dbReference type="ARBA" id="ARBA00022842"/>
    </source>
</evidence>
<dbReference type="GO" id="GO:0010333">
    <property type="term" value="F:terpene synthase activity"/>
    <property type="evidence" value="ECO:0007669"/>
    <property type="project" value="InterPro"/>
</dbReference>
<dbReference type="AlphaFoldDB" id="A0A6A6KRV8"/>
<evidence type="ECO:0000256" key="3">
    <source>
        <dbReference type="ARBA" id="ARBA00022723"/>
    </source>
</evidence>
<dbReference type="InterPro" id="IPR008949">
    <property type="entry name" value="Isoprenoid_synthase_dom_sf"/>
</dbReference>
<keyword evidence="5" id="KW-0456">Lyase</keyword>
<sequence length="290" mass="33577">MAKQAQNQQDVLRPSANYTPTVWGCSFASLSSQDRNSESYTKENEVEEQLNHIFIDLPKLLDDNEYYLNTTALLFRVLRENGYKIPFDVFNKFKASDGGFKKTLASDVKGLLSLYEATFLSMHGENILDEAQGFTRQHLEILAAKSSPCLAKHIRNAFLQPFHHTIDRINAREYISFSEGEESRDETLLKFAKLDYNRLQLLYRQELASLSRWWKNLGVAEKLPYTRDRIAEAFLWALGAHFEPQYAYSRMVGAKFIEMLTVVDDTYDGYGTFDELQRFIYAIERLDAIN</sequence>
<comment type="caution">
    <text evidence="8">The sequence shown here is derived from an EMBL/GenBank/DDBJ whole genome shotgun (WGS) entry which is preliminary data.</text>
</comment>
<dbReference type="SUPFAM" id="SSF48239">
    <property type="entry name" value="Terpenoid cyclases/Protein prenyltransferases"/>
    <property type="match status" value="1"/>
</dbReference>
<evidence type="ECO:0000256" key="5">
    <source>
        <dbReference type="ARBA" id="ARBA00023239"/>
    </source>
</evidence>
<keyword evidence="3" id="KW-0479">Metal-binding</keyword>
<dbReference type="PANTHER" id="PTHR31225:SF93">
    <property type="entry name" value="ALPHA-HUMULENE_(-)-(E)-BETA-CARYOPHYLLENE SYNTHASE"/>
    <property type="match status" value="1"/>
</dbReference>
<accession>A0A6A6KRV8</accession>
<evidence type="ECO:0000259" key="6">
    <source>
        <dbReference type="Pfam" id="PF01397"/>
    </source>
</evidence>
<gene>
    <name evidence="8" type="ORF">GH714_017536</name>
</gene>
<dbReference type="EMBL" id="JAAGAX010000015">
    <property type="protein sequence ID" value="KAF2290965.1"/>
    <property type="molecule type" value="Genomic_DNA"/>
</dbReference>
<dbReference type="InterPro" id="IPR008930">
    <property type="entry name" value="Terpenoid_cyclase/PrenylTrfase"/>
</dbReference>
<dbReference type="InterPro" id="IPR001906">
    <property type="entry name" value="Terpene_synth_N"/>
</dbReference>
<feature type="domain" description="Terpene synthase N-terminal" evidence="6">
    <location>
        <begin position="40"/>
        <end position="157"/>
    </location>
</feature>
<dbReference type="PANTHER" id="PTHR31225">
    <property type="entry name" value="OS04G0344100 PROTEIN-RELATED"/>
    <property type="match status" value="1"/>
</dbReference>
<dbReference type="Pfam" id="PF01397">
    <property type="entry name" value="Terpene_synth"/>
    <property type="match status" value="1"/>
</dbReference>
<dbReference type="SUPFAM" id="SSF48576">
    <property type="entry name" value="Terpenoid synthases"/>
    <property type="match status" value="1"/>
</dbReference>
<comment type="cofactor">
    <cofactor evidence="1">
        <name>Mg(2+)</name>
        <dbReference type="ChEBI" id="CHEBI:18420"/>
    </cofactor>
</comment>
<evidence type="ECO:0008006" key="10">
    <source>
        <dbReference type="Google" id="ProtNLM"/>
    </source>
</evidence>
<evidence type="ECO:0000313" key="9">
    <source>
        <dbReference type="Proteomes" id="UP000467840"/>
    </source>
</evidence>